<dbReference type="InterPro" id="IPR027417">
    <property type="entry name" value="P-loop_NTPase"/>
</dbReference>
<organism evidence="4 5">
    <name type="scientific">Teredinibacter turnerae (strain ATCC 39867 / T7901)</name>
    <dbReference type="NCBI Taxonomy" id="377629"/>
    <lineage>
        <taxon>Bacteria</taxon>
        <taxon>Pseudomonadati</taxon>
        <taxon>Pseudomonadota</taxon>
        <taxon>Gammaproteobacteria</taxon>
        <taxon>Cellvibrionales</taxon>
        <taxon>Cellvibrionaceae</taxon>
        <taxon>Teredinibacter</taxon>
    </lineage>
</organism>
<dbReference type="eggNOG" id="COG0489">
    <property type="taxonomic scope" value="Bacteria"/>
</dbReference>
<dbReference type="PANTHER" id="PTHR32309">
    <property type="entry name" value="TYROSINE-PROTEIN KINASE"/>
    <property type="match status" value="1"/>
</dbReference>
<dbReference type="GO" id="GO:0004713">
    <property type="term" value="F:protein tyrosine kinase activity"/>
    <property type="evidence" value="ECO:0007669"/>
    <property type="project" value="TreeGrafter"/>
</dbReference>
<dbReference type="InterPro" id="IPR050445">
    <property type="entry name" value="Bact_polysacc_biosynth/exp"/>
</dbReference>
<evidence type="ECO:0000256" key="2">
    <source>
        <dbReference type="ARBA" id="ARBA00022840"/>
    </source>
</evidence>
<dbReference type="HOGENOM" id="CLU_052027_1_1_6"/>
<dbReference type="STRING" id="377629.TERTU_3136"/>
<dbReference type="GO" id="GO:0005886">
    <property type="term" value="C:plasma membrane"/>
    <property type="evidence" value="ECO:0007669"/>
    <property type="project" value="TreeGrafter"/>
</dbReference>
<proteinExistence type="predicted"/>
<dbReference type="AlphaFoldDB" id="C5BPA9"/>
<name>C5BPA9_TERTT</name>
<gene>
    <name evidence="4" type="ordered locus">TERTU_3136</name>
</gene>
<evidence type="ECO:0000256" key="3">
    <source>
        <dbReference type="SAM" id="MobiDB-lite"/>
    </source>
</evidence>
<keyword evidence="1" id="KW-0547">Nucleotide-binding</keyword>
<keyword evidence="5" id="KW-1185">Reference proteome</keyword>
<evidence type="ECO:0000313" key="4">
    <source>
        <dbReference type="EMBL" id="ACR12379.1"/>
    </source>
</evidence>
<dbReference type="Gene3D" id="3.40.50.300">
    <property type="entry name" value="P-loop containing nucleotide triphosphate hydrolases"/>
    <property type="match status" value="1"/>
</dbReference>
<dbReference type="InterPro" id="IPR005702">
    <property type="entry name" value="Wzc-like_C"/>
</dbReference>
<dbReference type="OrthoDB" id="9775724at2"/>
<protein>
    <recommendedName>
        <fullName evidence="6">Polysaccharide biosynthesis protein</fullName>
    </recommendedName>
</protein>
<dbReference type="RefSeq" id="WP_015818491.1">
    <property type="nucleotide sequence ID" value="NC_012997.1"/>
</dbReference>
<dbReference type="Proteomes" id="UP000009080">
    <property type="component" value="Chromosome"/>
</dbReference>
<dbReference type="SUPFAM" id="SSF52540">
    <property type="entry name" value="P-loop containing nucleoside triphosphate hydrolases"/>
    <property type="match status" value="1"/>
</dbReference>
<feature type="region of interest" description="Disordered" evidence="3">
    <location>
        <begin position="1"/>
        <end position="20"/>
    </location>
</feature>
<reference evidence="4 5" key="1">
    <citation type="journal article" date="2009" name="PLoS ONE">
        <title>The complete genome of Teredinibacter turnerae T7901: an intracellular endosymbiont of marine wood-boring bivalves (shipworms).</title>
        <authorList>
            <person name="Yang J.C."/>
            <person name="Madupu R."/>
            <person name="Durkin A.S."/>
            <person name="Ekborg N.A."/>
            <person name="Pedamallu C.S."/>
            <person name="Hostetler J.B."/>
            <person name="Radune D."/>
            <person name="Toms B.S."/>
            <person name="Henrissat B."/>
            <person name="Coutinho P.M."/>
            <person name="Schwarz S."/>
            <person name="Field L."/>
            <person name="Trindade-Silva A.E."/>
            <person name="Soares C.A.G."/>
            <person name="Elshahawi S."/>
            <person name="Hanora A."/>
            <person name="Schmidt E.W."/>
            <person name="Haygood M.G."/>
            <person name="Posfai J."/>
            <person name="Benner J."/>
            <person name="Madinger C."/>
            <person name="Nove J."/>
            <person name="Anton B."/>
            <person name="Chaudhary K."/>
            <person name="Foster J."/>
            <person name="Holman A."/>
            <person name="Kumar S."/>
            <person name="Lessard P.A."/>
            <person name="Luyten Y.A."/>
            <person name="Slatko B."/>
            <person name="Wood N."/>
            <person name="Wu B."/>
            <person name="Teplitski M."/>
            <person name="Mougous J.D."/>
            <person name="Ward N."/>
            <person name="Eisen J.A."/>
            <person name="Badger J.H."/>
            <person name="Distel D.L."/>
        </authorList>
    </citation>
    <scope>NUCLEOTIDE SEQUENCE [LARGE SCALE GENOMIC DNA]</scope>
    <source>
        <strain evidence="5">ATCC 39867 / T7901</strain>
    </source>
</reference>
<sequence>MEPTVASVTRVPLETSAPKGAQIDRMSEIHRFSRTELDHQKILYQGTPHDKMLKVFRDLRTRVYAKAEGKNFLCMVTSVTAEGGSSHVAKNLAAAIALDKTRTSLIVDANFYAPSLDKLAVTGTDSGLTDYLDNGELGLENIIYATGIPRVRVVPVGGNTEGATERLSSGRMHEFADELKARYDDRYIIMDTPPAQEYGAETRMLASLCDFVILVVPYGMASMDEVNACIDTIGDKRIAAVVFNYSQQPA</sequence>
<evidence type="ECO:0008006" key="6">
    <source>
        <dbReference type="Google" id="ProtNLM"/>
    </source>
</evidence>
<dbReference type="CDD" id="cd05387">
    <property type="entry name" value="BY-kinase"/>
    <property type="match status" value="1"/>
</dbReference>
<dbReference type="KEGG" id="ttu:TERTU_3136"/>
<keyword evidence="2" id="KW-0067">ATP-binding</keyword>
<evidence type="ECO:0000313" key="5">
    <source>
        <dbReference type="Proteomes" id="UP000009080"/>
    </source>
</evidence>
<evidence type="ECO:0000256" key="1">
    <source>
        <dbReference type="ARBA" id="ARBA00022741"/>
    </source>
</evidence>
<dbReference type="PANTHER" id="PTHR32309:SF13">
    <property type="entry name" value="FERRIC ENTEROBACTIN TRANSPORT PROTEIN FEPE"/>
    <property type="match status" value="1"/>
</dbReference>
<dbReference type="EMBL" id="CP001614">
    <property type="protein sequence ID" value="ACR12379.1"/>
    <property type="molecule type" value="Genomic_DNA"/>
</dbReference>
<accession>C5BPA9</accession>